<dbReference type="RefSeq" id="WP_344101157.1">
    <property type="nucleotide sequence ID" value="NZ_BAAANL010000002.1"/>
</dbReference>
<feature type="transmembrane region" description="Helical" evidence="1">
    <location>
        <begin position="6"/>
        <end position="22"/>
    </location>
</feature>
<keyword evidence="1" id="KW-1133">Transmembrane helix</keyword>
<gene>
    <name evidence="3" type="ORF">GCM10009751_14970</name>
</gene>
<organism evidence="3 4">
    <name type="scientific">Myceligenerans crystallogenes</name>
    <dbReference type="NCBI Taxonomy" id="316335"/>
    <lineage>
        <taxon>Bacteria</taxon>
        <taxon>Bacillati</taxon>
        <taxon>Actinomycetota</taxon>
        <taxon>Actinomycetes</taxon>
        <taxon>Micrococcales</taxon>
        <taxon>Promicromonosporaceae</taxon>
        <taxon>Myceligenerans</taxon>
    </lineage>
</organism>
<keyword evidence="3" id="KW-0378">Hydrolase</keyword>
<proteinExistence type="predicted"/>
<dbReference type="Proteomes" id="UP001501094">
    <property type="component" value="Unassembled WGS sequence"/>
</dbReference>
<reference evidence="3 4" key="1">
    <citation type="journal article" date="2019" name="Int. J. Syst. Evol. Microbiol.">
        <title>The Global Catalogue of Microorganisms (GCM) 10K type strain sequencing project: providing services to taxonomists for standard genome sequencing and annotation.</title>
        <authorList>
            <consortium name="The Broad Institute Genomics Platform"/>
            <consortium name="The Broad Institute Genome Sequencing Center for Infectious Disease"/>
            <person name="Wu L."/>
            <person name="Ma J."/>
        </authorList>
    </citation>
    <scope>NUCLEOTIDE SEQUENCE [LARGE SCALE GENOMIC DNA]</scope>
    <source>
        <strain evidence="3 4">JCM 14326</strain>
    </source>
</reference>
<sequence>MPEAVAAATAAWAVLVLLDLLLNGRWWLWLVVSLAPPPAFVVVPAALAGAALAAGGAWRDAVLWTCAACLVAGYRRCGIDLTALVRRRRPVTSAPELTVCVWNTEHWYQGGEAGPFYAALRALDADVLMLQEYHHNNFDGTWSAIDDLGRLREAFPGHHVIAANGQVTVSRLPARHVPTSAERVLRVDVEAPSGTVSLLNVHVPVQLRQISPFRAEFYREVRARARHRDREYTALAADVAALGHPALVAGDFNTSPAMGDARRIRALGDDAARWAALAYPRSWHARGPRLWRIDWALVRNGLEVHDYRFDDAAGISDHRVQRLVAGVGTRHRPNERST</sequence>
<dbReference type="InterPro" id="IPR005135">
    <property type="entry name" value="Endo/exonuclease/phosphatase"/>
</dbReference>
<dbReference type="InterPro" id="IPR036691">
    <property type="entry name" value="Endo/exonu/phosph_ase_sf"/>
</dbReference>
<keyword evidence="1" id="KW-0812">Transmembrane</keyword>
<feature type="transmembrane region" description="Helical" evidence="1">
    <location>
        <begin position="61"/>
        <end position="79"/>
    </location>
</feature>
<dbReference type="EMBL" id="BAAANL010000002">
    <property type="protein sequence ID" value="GAA1858483.1"/>
    <property type="molecule type" value="Genomic_DNA"/>
</dbReference>
<keyword evidence="4" id="KW-1185">Reference proteome</keyword>
<evidence type="ECO:0000259" key="2">
    <source>
        <dbReference type="Pfam" id="PF03372"/>
    </source>
</evidence>
<feature type="domain" description="Endonuclease/exonuclease/phosphatase" evidence="2">
    <location>
        <begin position="117"/>
        <end position="318"/>
    </location>
</feature>
<dbReference type="SUPFAM" id="SSF56219">
    <property type="entry name" value="DNase I-like"/>
    <property type="match status" value="1"/>
</dbReference>
<accession>A0ABN2NAB5</accession>
<keyword evidence="3" id="KW-0255">Endonuclease</keyword>
<keyword evidence="3" id="KW-0540">Nuclease</keyword>
<keyword evidence="1" id="KW-0472">Membrane</keyword>
<name>A0ABN2NAB5_9MICO</name>
<comment type="caution">
    <text evidence="3">The sequence shown here is derived from an EMBL/GenBank/DDBJ whole genome shotgun (WGS) entry which is preliminary data.</text>
</comment>
<evidence type="ECO:0000313" key="4">
    <source>
        <dbReference type="Proteomes" id="UP001501094"/>
    </source>
</evidence>
<protein>
    <submittedName>
        <fullName evidence="3">Endonuclease/exonuclease/phosphatase family protein</fullName>
    </submittedName>
</protein>
<evidence type="ECO:0000256" key="1">
    <source>
        <dbReference type="SAM" id="Phobius"/>
    </source>
</evidence>
<dbReference type="GO" id="GO:0004519">
    <property type="term" value="F:endonuclease activity"/>
    <property type="evidence" value="ECO:0007669"/>
    <property type="project" value="UniProtKB-KW"/>
</dbReference>
<evidence type="ECO:0000313" key="3">
    <source>
        <dbReference type="EMBL" id="GAA1858483.1"/>
    </source>
</evidence>
<feature type="transmembrane region" description="Helical" evidence="1">
    <location>
        <begin position="29"/>
        <end position="55"/>
    </location>
</feature>
<dbReference type="Gene3D" id="3.60.10.10">
    <property type="entry name" value="Endonuclease/exonuclease/phosphatase"/>
    <property type="match status" value="1"/>
</dbReference>
<dbReference type="Pfam" id="PF03372">
    <property type="entry name" value="Exo_endo_phos"/>
    <property type="match status" value="1"/>
</dbReference>